<evidence type="ECO:0000313" key="1">
    <source>
        <dbReference type="EMBL" id="GAA5122115.1"/>
    </source>
</evidence>
<accession>A0ABP9NKF2</accession>
<reference evidence="2" key="1">
    <citation type="journal article" date="2019" name="Int. J. Syst. Evol. Microbiol.">
        <title>The Global Catalogue of Microorganisms (GCM) 10K type strain sequencing project: providing services to taxonomists for standard genome sequencing and annotation.</title>
        <authorList>
            <consortium name="The Broad Institute Genomics Platform"/>
            <consortium name="The Broad Institute Genome Sequencing Center for Infectious Disease"/>
            <person name="Wu L."/>
            <person name="Ma J."/>
        </authorList>
    </citation>
    <scope>NUCLEOTIDE SEQUENCE [LARGE SCALE GENOMIC DNA]</scope>
    <source>
        <strain evidence="2">JCM 18302</strain>
    </source>
</reference>
<gene>
    <name evidence="1" type="ORF">GCM10023320_31910</name>
</gene>
<proteinExistence type="predicted"/>
<protein>
    <recommendedName>
        <fullName evidence="3">Neutral/alkaline ceramidase-like enzyme</fullName>
    </recommendedName>
</protein>
<evidence type="ECO:0000313" key="2">
    <source>
        <dbReference type="Proteomes" id="UP001500804"/>
    </source>
</evidence>
<evidence type="ECO:0008006" key="3">
    <source>
        <dbReference type="Google" id="ProtNLM"/>
    </source>
</evidence>
<organism evidence="1 2">
    <name type="scientific">Pseudonocardia adelaidensis</name>
    <dbReference type="NCBI Taxonomy" id="648754"/>
    <lineage>
        <taxon>Bacteria</taxon>
        <taxon>Bacillati</taxon>
        <taxon>Actinomycetota</taxon>
        <taxon>Actinomycetes</taxon>
        <taxon>Pseudonocardiales</taxon>
        <taxon>Pseudonocardiaceae</taxon>
        <taxon>Pseudonocardia</taxon>
    </lineage>
</organism>
<sequence length="425" mass="44036">MRAGVAVRDVTPPLGTAMSGFVARTSPATGVHDPLLVHALVVEDTALVTVDVVGLHEDDCTRIRQRCAVPADRVVVHATHTHGGPASMRGRLGGPVDEAWLEHVITTCVDAVDAAFARAERVEVHAGYGAGPGVARNRRRPDGPVDDALPVVHLRRPGGSLLACVVSYACHPVVLGADNTLLTADYPGVVRQVLAERLGAPVLFVTGCAGDANTGHAASASISTAATASRTFAECERVGRRVASAALAASPAPGPTHVTAARLEVPLGLDVRDQDPGEIAAWETEAAPADPARAALLRCWAGWGRRQLTGSARPGSWTGSVTVLRWGPAVLVALPGEPFAAAAHEVRAHADPRDTVLVAGYCDGYPGYLPPAEEYAHGGYEVAEAHRYYGLPGPFAAGGSERLTAIAASLLREPQQGGLAPADPE</sequence>
<keyword evidence="2" id="KW-1185">Reference proteome</keyword>
<dbReference type="Proteomes" id="UP001500804">
    <property type="component" value="Unassembled WGS sequence"/>
</dbReference>
<dbReference type="EMBL" id="BAABJO010000010">
    <property type="protein sequence ID" value="GAA5122115.1"/>
    <property type="molecule type" value="Genomic_DNA"/>
</dbReference>
<comment type="caution">
    <text evidence="1">The sequence shown here is derived from an EMBL/GenBank/DDBJ whole genome shotgun (WGS) entry which is preliminary data.</text>
</comment>
<name>A0ABP9NKF2_9PSEU</name>